<accession>A0A0F8XD71</accession>
<gene>
    <name evidence="1" type="ORF">LCGC14_3040080</name>
</gene>
<name>A0A0F8XD71_9ZZZZ</name>
<organism evidence="1">
    <name type="scientific">marine sediment metagenome</name>
    <dbReference type="NCBI Taxonomy" id="412755"/>
    <lineage>
        <taxon>unclassified sequences</taxon>
        <taxon>metagenomes</taxon>
        <taxon>ecological metagenomes</taxon>
    </lineage>
</organism>
<sequence length="125" mass="14172">DTELTRPTYDWDVIFNTSGSPRLHLETRFNAGDTLRLFGITAPLIADVTGRDIPILAAQAALYLFETNIANVFRDDTRRMEKGAAAAEKLLSVRVRRHMRIVPFGRHVRTTAFNKSQSDINFRVP</sequence>
<feature type="non-terminal residue" evidence="1">
    <location>
        <position position="1"/>
    </location>
</feature>
<protein>
    <submittedName>
        <fullName evidence="1">Uncharacterized protein</fullName>
    </submittedName>
</protein>
<evidence type="ECO:0000313" key="1">
    <source>
        <dbReference type="EMBL" id="KKK58870.1"/>
    </source>
</evidence>
<dbReference type="EMBL" id="LAZR01063759">
    <property type="protein sequence ID" value="KKK58870.1"/>
    <property type="molecule type" value="Genomic_DNA"/>
</dbReference>
<dbReference type="AlphaFoldDB" id="A0A0F8XD71"/>
<reference evidence="1" key="1">
    <citation type="journal article" date="2015" name="Nature">
        <title>Complex archaea that bridge the gap between prokaryotes and eukaryotes.</title>
        <authorList>
            <person name="Spang A."/>
            <person name="Saw J.H."/>
            <person name="Jorgensen S.L."/>
            <person name="Zaremba-Niedzwiedzka K."/>
            <person name="Martijn J."/>
            <person name="Lind A.E."/>
            <person name="van Eijk R."/>
            <person name="Schleper C."/>
            <person name="Guy L."/>
            <person name="Ettema T.J."/>
        </authorList>
    </citation>
    <scope>NUCLEOTIDE SEQUENCE</scope>
</reference>
<proteinExistence type="predicted"/>
<comment type="caution">
    <text evidence="1">The sequence shown here is derived from an EMBL/GenBank/DDBJ whole genome shotgun (WGS) entry which is preliminary data.</text>
</comment>